<dbReference type="GO" id="GO:0006355">
    <property type="term" value="P:regulation of DNA-templated transcription"/>
    <property type="evidence" value="ECO:0007669"/>
    <property type="project" value="InterPro"/>
</dbReference>
<evidence type="ECO:0000256" key="5">
    <source>
        <dbReference type="ARBA" id="ARBA00022741"/>
    </source>
</evidence>
<evidence type="ECO:0000313" key="9">
    <source>
        <dbReference type="EMBL" id="SDF24121.1"/>
    </source>
</evidence>
<evidence type="ECO:0000256" key="3">
    <source>
        <dbReference type="ARBA" id="ARBA00022553"/>
    </source>
</evidence>
<dbReference type="OrthoDB" id="9816309at2"/>
<dbReference type="AlphaFoldDB" id="A0A1G7JGS9"/>
<evidence type="ECO:0000259" key="8">
    <source>
        <dbReference type="PROSITE" id="PS50112"/>
    </source>
</evidence>
<feature type="domain" description="PAS" evidence="8">
    <location>
        <begin position="140"/>
        <end position="185"/>
    </location>
</feature>
<evidence type="ECO:0000256" key="7">
    <source>
        <dbReference type="ARBA" id="ARBA00022840"/>
    </source>
</evidence>
<dbReference type="SMART" id="SM00091">
    <property type="entry name" value="PAS"/>
    <property type="match status" value="2"/>
</dbReference>
<dbReference type="Gene3D" id="3.30.450.20">
    <property type="entry name" value="PAS domain"/>
    <property type="match status" value="2"/>
</dbReference>
<dbReference type="EMBL" id="FNAT01000009">
    <property type="protein sequence ID" value="SDF24121.1"/>
    <property type="molecule type" value="Genomic_DNA"/>
</dbReference>
<dbReference type="Pfam" id="PF00989">
    <property type="entry name" value="PAS"/>
    <property type="match status" value="1"/>
</dbReference>
<keyword evidence="7" id="KW-0067">ATP-binding</keyword>
<dbReference type="SMART" id="SM00911">
    <property type="entry name" value="HWE_HK"/>
    <property type="match status" value="1"/>
</dbReference>
<feature type="domain" description="PAS" evidence="8">
    <location>
        <begin position="9"/>
        <end position="46"/>
    </location>
</feature>
<dbReference type="Proteomes" id="UP000198922">
    <property type="component" value="Unassembled WGS sequence"/>
</dbReference>
<organism evidence="9 10">
    <name type="scientific">Limimaricola pyoseonensis</name>
    <dbReference type="NCBI Taxonomy" id="521013"/>
    <lineage>
        <taxon>Bacteria</taxon>
        <taxon>Pseudomonadati</taxon>
        <taxon>Pseudomonadota</taxon>
        <taxon>Alphaproteobacteria</taxon>
        <taxon>Rhodobacterales</taxon>
        <taxon>Paracoccaceae</taxon>
        <taxon>Limimaricola</taxon>
    </lineage>
</organism>
<dbReference type="Pfam" id="PF07536">
    <property type="entry name" value="HWE_HK"/>
    <property type="match status" value="1"/>
</dbReference>
<dbReference type="InterPro" id="IPR035965">
    <property type="entry name" value="PAS-like_dom_sf"/>
</dbReference>
<dbReference type="InterPro" id="IPR011102">
    <property type="entry name" value="Sig_transdc_His_kinase_HWE"/>
</dbReference>
<dbReference type="InterPro" id="IPR036890">
    <property type="entry name" value="HATPase_C_sf"/>
</dbReference>
<dbReference type="SUPFAM" id="SSF55874">
    <property type="entry name" value="ATPase domain of HSP90 chaperone/DNA topoisomerase II/histidine kinase"/>
    <property type="match status" value="1"/>
</dbReference>
<dbReference type="Gene3D" id="3.30.565.10">
    <property type="entry name" value="Histidine kinase-like ATPase, C-terminal domain"/>
    <property type="match status" value="1"/>
</dbReference>
<dbReference type="InterPro" id="IPR013767">
    <property type="entry name" value="PAS_fold"/>
</dbReference>
<reference evidence="10" key="1">
    <citation type="submission" date="2016-10" db="EMBL/GenBank/DDBJ databases">
        <authorList>
            <person name="Varghese N."/>
            <person name="Submissions S."/>
        </authorList>
    </citation>
    <scope>NUCLEOTIDE SEQUENCE [LARGE SCALE GENOMIC DNA]</scope>
    <source>
        <strain evidence="10">DSM 21424</strain>
    </source>
</reference>
<gene>
    <name evidence="9" type="ORF">SAMN04488567_3718</name>
</gene>
<dbReference type="SUPFAM" id="SSF55785">
    <property type="entry name" value="PYP-like sensor domain (PAS domain)"/>
    <property type="match status" value="2"/>
</dbReference>
<accession>A0A1G7JGS9</accession>
<dbReference type="PROSITE" id="PS50112">
    <property type="entry name" value="PAS"/>
    <property type="match status" value="2"/>
</dbReference>
<keyword evidence="10" id="KW-1185">Reference proteome</keyword>
<dbReference type="CDD" id="cd00130">
    <property type="entry name" value="PAS"/>
    <property type="match status" value="2"/>
</dbReference>
<dbReference type="PANTHER" id="PTHR41523">
    <property type="entry name" value="TWO-COMPONENT SYSTEM SENSOR PROTEIN"/>
    <property type="match status" value="1"/>
</dbReference>
<protein>
    <recommendedName>
        <fullName evidence="2">histidine kinase</fullName>
        <ecNumber evidence="2">2.7.13.3</ecNumber>
    </recommendedName>
</protein>
<dbReference type="RefSeq" id="WP_090114468.1">
    <property type="nucleotide sequence ID" value="NZ_FNAT01000009.1"/>
</dbReference>
<dbReference type="EC" id="2.7.13.3" evidence="2"/>
<comment type="catalytic activity">
    <reaction evidence="1">
        <text>ATP + protein L-histidine = ADP + protein N-phospho-L-histidine.</text>
        <dbReference type="EC" id="2.7.13.3"/>
    </reaction>
</comment>
<keyword evidence="4" id="KW-0808">Transferase</keyword>
<dbReference type="Pfam" id="PF13188">
    <property type="entry name" value="PAS_8"/>
    <property type="match status" value="1"/>
</dbReference>
<evidence type="ECO:0000256" key="6">
    <source>
        <dbReference type="ARBA" id="ARBA00022777"/>
    </source>
</evidence>
<evidence type="ECO:0000313" key="10">
    <source>
        <dbReference type="Proteomes" id="UP000198922"/>
    </source>
</evidence>
<dbReference type="PANTHER" id="PTHR41523:SF7">
    <property type="entry name" value="HISTIDINE KINASE"/>
    <property type="match status" value="1"/>
</dbReference>
<evidence type="ECO:0000256" key="1">
    <source>
        <dbReference type="ARBA" id="ARBA00000085"/>
    </source>
</evidence>
<proteinExistence type="predicted"/>
<evidence type="ECO:0000256" key="4">
    <source>
        <dbReference type="ARBA" id="ARBA00022679"/>
    </source>
</evidence>
<sequence length="452" mass="49899">MAKDGAAERRNVLAELVEDAPCGIVVTDPDGRLQYVNETLSGWLGWRAMPGDRPQRLPDLMTMPGRLYYETHLAPMMRLQGFAREISCALVVEGGAKLPVLLSGVARRDEDGIPYRFDYTIFDARERHLYEEELRVARRQADELAAIVRSSPNAILRVERDGRITGWNGGAERMFGRRAEAALGELVQDLVRFEGRPDWFGRAVAACEEAEEHVFEASWQDGRDAEVTVAPIRERGPAGPSRCHSVILRDISLRKQAERHLQIAMGEMKHRVKNTLAVVAGIARQTLPPEARDHFSARLRALAMAQDALARPEHEGADLRDLLEFTAQEAGGADRLRVQGPPLMLSPRQATCFSMALHELVTNALKYGALSDPNGHVLVTYGLAGDADDGSVRFVWQERDGPVVTPPAHRGFGSKMIGAVVEAELRAEVRLEYPPEGGLCEIVFRPDAAGPP</sequence>
<dbReference type="GO" id="GO:0004673">
    <property type="term" value="F:protein histidine kinase activity"/>
    <property type="evidence" value="ECO:0007669"/>
    <property type="project" value="UniProtKB-EC"/>
</dbReference>
<keyword evidence="5" id="KW-0547">Nucleotide-binding</keyword>
<dbReference type="InterPro" id="IPR000014">
    <property type="entry name" value="PAS"/>
</dbReference>
<evidence type="ECO:0000256" key="2">
    <source>
        <dbReference type="ARBA" id="ARBA00012438"/>
    </source>
</evidence>
<dbReference type="NCBIfam" id="TIGR00229">
    <property type="entry name" value="sensory_box"/>
    <property type="match status" value="1"/>
</dbReference>
<name>A0A1G7JGS9_9RHOB</name>
<keyword evidence="6" id="KW-0418">Kinase</keyword>
<dbReference type="STRING" id="521013.SAMN04488567_3718"/>
<dbReference type="GO" id="GO:0005524">
    <property type="term" value="F:ATP binding"/>
    <property type="evidence" value="ECO:0007669"/>
    <property type="project" value="UniProtKB-KW"/>
</dbReference>
<keyword evidence="3" id="KW-0597">Phosphoprotein</keyword>